<name>A0ABD1Y1M1_9MARC</name>
<evidence type="ECO:0000256" key="1">
    <source>
        <dbReference type="SAM" id="MobiDB-lite"/>
    </source>
</evidence>
<feature type="region of interest" description="Disordered" evidence="1">
    <location>
        <begin position="1"/>
        <end position="24"/>
    </location>
</feature>
<dbReference type="EMBL" id="JBHFFA010000006">
    <property type="protein sequence ID" value="KAL2620635.1"/>
    <property type="molecule type" value="Genomic_DNA"/>
</dbReference>
<gene>
    <name evidence="2" type="ORF">R1flu_000840</name>
</gene>
<feature type="compositionally biased region" description="Basic and acidic residues" evidence="1">
    <location>
        <begin position="14"/>
        <end position="24"/>
    </location>
</feature>
<proteinExistence type="predicted"/>
<organism evidence="2 3">
    <name type="scientific">Riccia fluitans</name>
    <dbReference type="NCBI Taxonomy" id="41844"/>
    <lineage>
        <taxon>Eukaryota</taxon>
        <taxon>Viridiplantae</taxon>
        <taxon>Streptophyta</taxon>
        <taxon>Embryophyta</taxon>
        <taxon>Marchantiophyta</taxon>
        <taxon>Marchantiopsida</taxon>
        <taxon>Marchantiidae</taxon>
        <taxon>Marchantiales</taxon>
        <taxon>Ricciaceae</taxon>
        <taxon>Riccia</taxon>
    </lineage>
</organism>
<dbReference type="AlphaFoldDB" id="A0ABD1Y1M1"/>
<sequence>MCNKRASRMNGKGRACEREVKSKPKPAWDVRKVSVQARKNKRGEPWRKDMVAANTRANWEEEETMTKAKGTQVAG</sequence>
<evidence type="ECO:0000313" key="2">
    <source>
        <dbReference type="EMBL" id="KAL2620635.1"/>
    </source>
</evidence>
<dbReference type="Proteomes" id="UP001605036">
    <property type="component" value="Unassembled WGS sequence"/>
</dbReference>
<accession>A0ABD1Y1M1</accession>
<reference evidence="2 3" key="1">
    <citation type="submission" date="2024-09" db="EMBL/GenBank/DDBJ databases">
        <title>Chromosome-scale assembly of Riccia fluitans.</title>
        <authorList>
            <person name="Paukszto L."/>
            <person name="Sawicki J."/>
            <person name="Karawczyk K."/>
            <person name="Piernik-Szablinska J."/>
            <person name="Szczecinska M."/>
            <person name="Mazdziarz M."/>
        </authorList>
    </citation>
    <scope>NUCLEOTIDE SEQUENCE [LARGE SCALE GENOMIC DNA]</scope>
    <source>
        <strain evidence="2">Rf_01</strain>
        <tissue evidence="2">Aerial parts of the thallus</tissue>
    </source>
</reference>
<evidence type="ECO:0000313" key="3">
    <source>
        <dbReference type="Proteomes" id="UP001605036"/>
    </source>
</evidence>
<protein>
    <submittedName>
        <fullName evidence="2">Uncharacterized protein</fullName>
    </submittedName>
</protein>
<comment type="caution">
    <text evidence="2">The sequence shown here is derived from an EMBL/GenBank/DDBJ whole genome shotgun (WGS) entry which is preliminary data.</text>
</comment>
<keyword evidence="3" id="KW-1185">Reference proteome</keyword>